<accession>A0A0C9M8Z6</accession>
<keyword evidence="5" id="KW-1185">Reference proteome</keyword>
<dbReference type="PANTHER" id="PTHR40460:SF1">
    <property type="entry name" value="CSBD-LIKE DOMAIN-CONTAINING PROTEIN"/>
    <property type="match status" value="1"/>
</dbReference>
<feature type="region of interest" description="Disordered" evidence="2">
    <location>
        <begin position="75"/>
        <end position="98"/>
    </location>
</feature>
<evidence type="ECO:0000256" key="2">
    <source>
        <dbReference type="SAM" id="MobiDB-lite"/>
    </source>
</evidence>
<evidence type="ECO:0000313" key="4">
    <source>
        <dbReference type="EMBL" id="GAN06841.1"/>
    </source>
</evidence>
<evidence type="ECO:0000256" key="1">
    <source>
        <dbReference type="ARBA" id="ARBA00009129"/>
    </source>
</evidence>
<dbReference type="EMBL" id="DF836426">
    <property type="protein sequence ID" value="GAN06841.1"/>
    <property type="molecule type" value="Genomic_DNA"/>
</dbReference>
<sequence>MSSPSKTEAKKDQFVGNVKENVGSALGNESLEAKGTAQKSDGNVQEIAANVQHFVQGAYDQAAGAVQGVVNSLTGNNSGEAEAKVQEKKGEAEKKIST</sequence>
<dbReference type="InterPro" id="IPR036629">
    <property type="entry name" value="YjbJ_sf"/>
</dbReference>
<feature type="domain" description="CsbD-like" evidence="3">
    <location>
        <begin position="6"/>
        <end position="52"/>
    </location>
</feature>
<dbReference type="AlphaFoldDB" id="A0A0C9M8Z6"/>
<proteinExistence type="inferred from homology"/>
<evidence type="ECO:0000313" key="5">
    <source>
        <dbReference type="Proteomes" id="UP000053815"/>
    </source>
</evidence>
<protein>
    <recommendedName>
        <fullName evidence="3">CsbD-like domain-containing protein</fullName>
    </recommendedName>
</protein>
<dbReference type="InterPro" id="IPR008462">
    <property type="entry name" value="CsbD"/>
</dbReference>
<gene>
    <name evidence="4" type="ORF">MAM1_0137d06331</name>
</gene>
<dbReference type="SUPFAM" id="SSF69047">
    <property type="entry name" value="Hypothetical protein YjbJ"/>
    <property type="match status" value="1"/>
</dbReference>
<dbReference type="STRING" id="91626.A0A0C9M8Z6"/>
<feature type="compositionally biased region" description="Basic and acidic residues" evidence="2">
    <location>
        <begin position="81"/>
        <end position="98"/>
    </location>
</feature>
<dbReference type="PANTHER" id="PTHR40460">
    <property type="entry name" value="CHROMOSOME 1, WHOLE GENOME SHOTGUN SEQUENCE"/>
    <property type="match status" value="1"/>
</dbReference>
<comment type="similarity">
    <text evidence="1">Belongs to the UPF0337 (CsbD) family.</text>
</comment>
<reference evidence="4" key="1">
    <citation type="submission" date="2014-09" db="EMBL/GenBank/DDBJ databases">
        <title>Draft genome sequence of an oleaginous Mucoromycotina fungus Mucor ambiguus NBRC6742.</title>
        <authorList>
            <person name="Takeda I."/>
            <person name="Yamane N."/>
            <person name="Morita T."/>
            <person name="Tamano K."/>
            <person name="Machida M."/>
            <person name="Baker S."/>
            <person name="Koike H."/>
        </authorList>
    </citation>
    <scope>NUCLEOTIDE SEQUENCE</scope>
    <source>
        <strain evidence="4">NBRC 6742</strain>
    </source>
</reference>
<name>A0A0C9M8Z6_9FUNG</name>
<dbReference type="Proteomes" id="UP000053815">
    <property type="component" value="Unassembled WGS sequence"/>
</dbReference>
<dbReference type="OrthoDB" id="9999611at2759"/>
<organism evidence="4">
    <name type="scientific">Mucor ambiguus</name>
    <dbReference type="NCBI Taxonomy" id="91626"/>
    <lineage>
        <taxon>Eukaryota</taxon>
        <taxon>Fungi</taxon>
        <taxon>Fungi incertae sedis</taxon>
        <taxon>Mucoromycota</taxon>
        <taxon>Mucoromycotina</taxon>
        <taxon>Mucoromycetes</taxon>
        <taxon>Mucorales</taxon>
        <taxon>Mucorineae</taxon>
        <taxon>Mucoraceae</taxon>
        <taxon>Mucor</taxon>
    </lineage>
</organism>
<dbReference type="Pfam" id="PF05532">
    <property type="entry name" value="CsbD"/>
    <property type="match status" value="1"/>
</dbReference>
<evidence type="ECO:0000259" key="3">
    <source>
        <dbReference type="Pfam" id="PF05532"/>
    </source>
</evidence>